<dbReference type="Proteomes" id="UP000075243">
    <property type="component" value="Unassembled WGS sequence"/>
</dbReference>
<gene>
    <name evidence="3" type="ORF">KK1_032192</name>
</gene>
<dbReference type="Gene3D" id="1.25.40.10">
    <property type="entry name" value="Tetratricopeptide repeat domain"/>
    <property type="match status" value="3"/>
</dbReference>
<keyword evidence="1" id="KW-0677">Repeat</keyword>
<dbReference type="OMA" id="VHSYAKR"/>
<dbReference type="FunFam" id="1.25.40.10:FF:000348">
    <property type="entry name" value="Pentatricopeptide repeat-containing protein chloroplastic"/>
    <property type="match status" value="1"/>
</dbReference>
<dbReference type="PANTHER" id="PTHR47926">
    <property type="entry name" value="PENTATRICOPEPTIDE REPEAT-CONTAINING PROTEIN"/>
    <property type="match status" value="1"/>
</dbReference>
<evidence type="ECO:0000313" key="3">
    <source>
        <dbReference type="EMBL" id="KYP46253.1"/>
    </source>
</evidence>
<evidence type="ECO:0000256" key="1">
    <source>
        <dbReference type="ARBA" id="ARBA00022737"/>
    </source>
</evidence>
<sequence length="426" mass="47012">MLQNGVAVNNYTFPPLIKACIPLLPSSLVGRLVHAHVVKFGFRHDPYVVTAFIEFYSASREVETARLLFDKTPEKDVVLGTAMVHGYGKMGNVESAREVFEEMPERNAVSWSAMMAAYSHVSDFRQVLALFSEMQNEGTRPNESILVTVLTACAHLGALTQGLWVHSYAKRFDLESNPILATALVDMYSKCGCVESALSVFESIVDRDAGAWNAMISGVALNGDVKKSLELFHQMAASGTDPNETTFVAVLTACTHARMVELGLWLFEEMSSTYGVAPRMEHYACVVDLLSRAGMVEEAEKFMEEMGGLAAGDANVWGAVLNACRIHKNTHVGNRVWKRLLDMGVTDCGTHVLTYNIYREAGWDAEANKVRSRISETGMKKKPGCSIIEVDNEVKEFLAGDHSHPQAQEMCKLLDCILKMGILEPF</sequence>
<dbReference type="InterPro" id="IPR011990">
    <property type="entry name" value="TPR-like_helical_dom_sf"/>
</dbReference>
<dbReference type="AlphaFoldDB" id="A0A151RUP2"/>
<dbReference type="NCBIfam" id="TIGR00756">
    <property type="entry name" value="PPR"/>
    <property type="match status" value="4"/>
</dbReference>
<feature type="repeat" description="PPR" evidence="2">
    <location>
        <begin position="208"/>
        <end position="242"/>
    </location>
</feature>
<dbReference type="EMBL" id="KQ483564">
    <property type="protein sequence ID" value="KYP46253.1"/>
    <property type="molecule type" value="Genomic_DNA"/>
</dbReference>
<dbReference type="GO" id="GO:0003723">
    <property type="term" value="F:RNA binding"/>
    <property type="evidence" value="ECO:0007669"/>
    <property type="project" value="InterPro"/>
</dbReference>
<dbReference type="GO" id="GO:0009451">
    <property type="term" value="P:RNA modification"/>
    <property type="evidence" value="ECO:0007669"/>
    <property type="project" value="InterPro"/>
</dbReference>
<dbReference type="Gramene" id="C.cajan_34687.t">
    <property type="protein sequence ID" value="C.cajan_34687.t.cds1"/>
    <property type="gene ID" value="C.cajan_34687"/>
</dbReference>
<dbReference type="InterPro" id="IPR046960">
    <property type="entry name" value="PPR_At4g14850-like_plant"/>
</dbReference>
<feature type="repeat" description="PPR" evidence="2">
    <location>
        <begin position="76"/>
        <end position="106"/>
    </location>
</feature>
<dbReference type="Pfam" id="PF13041">
    <property type="entry name" value="PPR_2"/>
    <property type="match status" value="1"/>
</dbReference>
<dbReference type="Pfam" id="PF01535">
    <property type="entry name" value="PPR"/>
    <property type="match status" value="4"/>
</dbReference>
<accession>A0A151RUP2</accession>
<evidence type="ECO:0000256" key="2">
    <source>
        <dbReference type="PROSITE-ProRule" id="PRU00708"/>
    </source>
</evidence>
<dbReference type="PROSITE" id="PS51375">
    <property type="entry name" value="PPR"/>
    <property type="match status" value="3"/>
</dbReference>
<dbReference type="Pfam" id="PF20431">
    <property type="entry name" value="E_motif"/>
    <property type="match status" value="1"/>
</dbReference>
<evidence type="ECO:0000313" key="4">
    <source>
        <dbReference type="Proteomes" id="UP000075243"/>
    </source>
</evidence>
<dbReference type="InterPro" id="IPR002885">
    <property type="entry name" value="PPR_rpt"/>
</dbReference>
<feature type="repeat" description="PPR" evidence="2">
    <location>
        <begin position="107"/>
        <end position="141"/>
    </location>
</feature>
<dbReference type="FunFam" id="1.25.40.10:FF:003746">
    <property type="entry name" value="Uncharacterized protein"/>
    <property type="match status" value="1"/>
</dbReference>
<keyword evidence="4" id="KW-1185">Reference proteome</keyword>
<name>A0A151RUP2_CAJCA</name>
<protein>
    <recommendedName>
        <fullName evidence="5">Pentatricopeptide repeat-containing protein At5g66520 family</fullName>
    </recommendedName>
</protein>
<evidence type="ECO:0008006" key="5">
    <source>
        <dbReference type="Google" id="ProtNLM"/>
    </source>
</evidence>
<reference evidence="3" key="1">
    <citation type="journal article" date="2012" name="Nat. Biotechnol.">
        <title>Draft genome sequence of pigeonpea (Cajanus cajan), an orphan legume crop of resource-poor farmers.</title>
        <authorList>
            <person name="Varshney R.K."/>
            <person name="Chen W."/>
            <person name="Li Y."/>
            <person name="Bharti A.K."/>
            <person name="Saxena R.K."/>
            <person name="Schlueter J.A."/>
            <person name="Donoghue M.T."/>
            <person name="Azam S."/>
            <person name="Fan G."/>
            <person name="Whaley A.M."/>
            <person name="Farmer A.D."/>
            <person name="Sheridan J."/>
            <person name="Iwata A."/>
            <person name="Tuteja R."/>
            <person name="Penmetsa R.V."/>
            <person name="Wu W."/>
            <person name="Upadhyaya H.D."/>
            <person name="Yang S.P."/>
            <person name="Shah T."/>
            <person name="Saxena K.B."/>
            <person name="Michael T."/>
            <person name="McCombie W.R."/>
            <person name="Yang B."/>
            <person name="Zhang G."/>
            <person name="Yang H."/>
            <person name="Wang J."/>
            <person name="Spillane C."/>
            <person name="Cook D.R."/>
            <person name="May G.D."/>
            <person name="Xu X."/>
            <person name="Jackson S.A."/>
        </authorList>
    </citation>
    <scope>NUCLEOTIDE SEQUENCE [LARGE SCALE GENOMIC DNA]</scope>
</reference>
<dbReference type="PANTHER" id="PTHR47926:SF436">
    <property type="entry name" value="PENTATRICOPEPTIDE REPEAT-CONTAINING PROTEIN ELI1, CHLOROPLASTIC-LIKE ISOFORM X2"/>
    <property type="match status" value="1"/>
</dbReference>
<proteinExistence type="predicted"/>
<dbReference type="STRING" id="3821.A0A151RUP2"/>
<organism evidence="3 4">
    <name type="scientific">Cajanus cajan</name>
    <name type="common">Pigeon pea</name>
    <name type="synonym">Cajanus indicus</name>
    <dbReference type="NCBI Taxonomy" id="3821"/>
    <lineage>
        <taxon>Eukaryota</taxon>
        <taxon>Viridiplantae</taxon>
        <taxon>Streptophyta</taxon>
        <taxon>Embryophyta</taxon>
        <taxon>Tracheophyta</taxon>
        <taxon>Spermatophyta</taxon>
        <taxon>Magnoliopsida</taxon>
        <taxon>eudicotyledons</taxon>
        <taxon>Gunneridae</taxon>
        <taxon>Pentapetalae</taxon>
        <taxon>rosids</taxon>
        <taxon>fabids</taxon>
        <taxon>Fabales</taxon>
        <taxon>Fabaceae</taxon>
        <taxon>Papilionoideae</taxon>
        <taxon>50 kb inversion clade</taxon>
        <taxon>NPAAA clade</taxon>
        <taxon>indigoferoid/millettioid clade</taxon>
        <taxon>Phaseoleae</taxon>
        <taxon>Cajanus</taxon>
    </lineage>
</organism>
<dbReference type="InterPro" id="IPR046848">
    <property type="entry name" value="E_motif"/>
</dbReference>